<keyword evidence="4" id="KW-1185">Reference proteome</keyword>
<keyword evidence="2" id="KW-1133">Transmembrane helix</keyword>
<accession>A0A1Y2HS70</accession>
<organism evidence="3 4">
    <name type="scientific">Catenaria anguillulae PL171</name>
    <dbReference type="NCBI Taxonomy" id="765915"/>
    <lineage>
        <taxon>Eukaryota</taxon>
        <taxon>Fungi</taxon>
        <taxon>Fungi incertae sedis</taxon>
        <taxon>Blastocladiomycota</taxon>
        <taxon>Blastocladiomycetes</taxon>
        <taxon>Blastocladiales</taxon>
        <taxon>Catenariaceae</taxon>
        <taxon>Catenaria</taxon>
    </lineage>
</organism>
<feature type="compositionally biased region" description="Polar residues" evidence="1">
    <location>
        <begin position="26"/>
        <end position="35"/>
    </location>
</feature>
<feature type="transmembrane region" description="Helical" evidence="2">
    <location>
        <begin position="119"/>
        <end position="139"/>
    </location>
</feature>
<sequence>MSQSGDVADSPSSAMQSPNGDVVTVDPTSAPTTQQLPSTSAPSLPLLHSAPYNAARIGKVLRDKTHMFLSTQRTQYRSRWVTVKTPRFLLRVTQFIVSFMAVVALYTATFGVNYTSTSIGVSGINLASLTCVTSVVLTLTHLFNHLFPKAVGIRPSEEGHYSAVELALDAIYFALWALSASWQAANGSCPNSCFGSATRPRQSYLRAKAPRSSSDC</sequence>
<evidence type="ECO:0000256" key="1">
    <source>
        <dbReference type="SAM" id="MobiDB-lite"/>
    </source>
</evidence>
<keyword evidence="2" id="KW-0472">Membrane</keyword>
<protein>
    <recommendedName>
        <fullName evidence="5">MARVEL domain-containing protein</fullName>
    </recommendedName>
</protein>
<comment type="caution">
    <text evidence="3">The sequence shown here is derived from an EMBL/GenBank/DDBJ whole genome shotgun (WGS) entry which is preliminary data.</text>
</comment>
<keyword evidence="2" id="KW-0812">Transmembrane</keyword>
<feature type="compositionally biased region" description="Polar residues" evidence="1">
    <location>
        <begin position="1"/>
        <end position="19"/>
    </location>
</feature>
<evidence type="ECO:0008006" key="5">
    <source>
        <dbReference type="Google" id="ProtNLM"/>
    </source>
</evidence>
<evidence type="ECO:0000256" key="2">
    <source>
        <dbReference type="SAM" id="Phobius"/>
    </source>
</evidence>
<feature type="region of interest" description="Disordered" evidence="1">
    <location>
        <begin position="1"/>
        <end position="44"/>
    </location>
</feature>
<feature type="transmembrane region" description="Helical" evidence="2">
    <location>
        <begin position="88"/>
        <end position="107"/>
    </location>
</feature>
<dbReference type="OrthoDB" id="2146784at2759"/>
<dbReference type="AlphaFoldDB" id="A0A1Y2HS70"/>
<evidence type="ECO:0000313" key="4">
    <source>
        <dbReference type="Proteomes" id="UP000193411"/>
    </source>
</evidence>
<name>A0A1Y2HS70_9FUNG</name>
<evidence type="ECO:0000313" key="3">
    <source>
        <dbReference type="EMBL" id="ORZ37446.1"/>
    </source>
</evidence>
<dbReference type="Proteomes" id="UP000193411">
    <property type="component" value="Unassembled WGS sequence"/>
</dbReference>
<reference evidence="3 4" key="1">
    <citation type="submission" date="2016-07" db="EMBL/GenBank/DDBJ databases">
        <title>Pervasive Adenine N6-methylation of Active Genes in Fungi.</title>
        <authorList>
            <consortium name="DOE Joint Genome Institute"/>
            <person name="Mondo S.J."/>
            <person name="Dannebaum R.O."/>
            <person name="Kuo R.C."/>
            <person name="Labutti K."/>
            <person name="Haridas S."/>
            <person name="Kuo A."/>
            <person name="Salamov A."/>
            <person name="Ahrendt S.R."/>
            <person name="Lipzen A."/>
            <person name="Sullivan W."/>
            <person name="Andreopoulos W.B."/>
            <person name="Clum A."/>
            <person name="Lindquist E."/>
            <person name="Daum C."/>
            <person name="Ramamoorthy G.K."/>
            <person name="Gryganskyi A."/>
            <person name="Culley D."/>
            <person name="Magnuson J.K."/>
            <person name="James T.Y."/>
            <person name="O'Malley M.A."/>
            <person name="Stajich J.E."/>
            <person name="Spatafora J.W."/>
            <person name="Visel A."/>
            <person name="Grigoriev I.V."/>
        </authorList>
    </citation>
    <scope>NUCLEOTIDE SEQUENCE [LARGE SCALE GENOMIC DNA]</scope>
    <source>
        <strain evidence="3 4">PL171</strain>
    </source>
</reference>
<proteinExistence type="predicted"/>
<gene>
    <name evidence="3" type="ORF">BCR44DRAFT_1459605</name>
</gene>
<dbReference type="EMBL" id="MCFL01000012">
    <property type="protein sequence ID" value="ORZ37446.1"/>
    <property type="molecule type" value="Genomic_DNA"/>
</dbReference>